<evidence type="ECO:0000313" key="1">
    <source>
        <dbReference type="EMBL" id="KAJ1194522.1"/>
    </source>
</evidence>
<keyword evidence="2" id="KW-1185">Reference proteome</keyword>
<dbReference type="Proteomes" id="UP001066276">
    <property type="component" value="Chromosome 2_2"/>
</dbReference>
<sequence length="222" mass="23938">MRPLRYPSPPIRGLQPRIRSMVDSWAESVMSWCVASGCVASMGRGSFVWSKASEKSNCLAGLPEFLWNDRPPGNSGLVAEPDSGVARGSGVPEVLAQSWNWSHSAWSGRWVGGIGWRAPGPTATWSMCGSVPAGSAVQFLLQERKRVSAREEKASVRRDINVTTGRGPQTSAGRGKGAPLGRAHWFHTLRIVLRVVSRGPCDRRCVPPHPALAMMKGGREGG</sequence>
<organism evidence="1 2">
    <name type="scientific">Pleurodeles waltl</name>
    <name type="common">Iberian ribbed newt</name>
    <dbReference type="NCBI Taxonomy" id="8319"/>
    <lineage>
        <taxon>Eukaryota</taxon>
        <taxon>Metazoa</taxon>
        <taxon>Chordata</taxon>
        <taxon>Craniata</taxon>
        <taxon>Vertebrata</taxon>
        <taxon>Euteleostomi</taxon>
        <taxon>Amphibia</taxon>
        <taxon>Batrachia</taxon>
        <taxon>Caudata</taxon>
        <taxon>Salamandroidea</taxon>
        <taxon>Salamandridae</taxon>
        <taxon>Pleurodelinae</taxon>
        <taxon>Pleurodeles</taxon>
    </lineage>
</organism>
<reference evidence="1" key="1">
    <citation type="journal article" date="2022" name="bioRxiv">
        <title>Sequencing and chromosome-scale assembly of the giantPleurodeles waltlgenome.</title>
        <authorList>
            <person name="Brown T."/>
            <person name="Elewa A."/>
            <person name="Iarovenko S."/>
            <person name="Subramanian E."/>
            <person name="Araus A.J."/>
            <person name="Petzold A."/>
            <person name="Susuki M."/>
            <person name="Suzuki K.-i.T."/>
            <person name="Hayashi T."/>
            <person name="Toyoda A."/>
            <person name="Oliveira C."/>
            <person name="Osipova E."/>
            <person name="Leigh N.D."/>
            <person name="Simon A."/>
            <person name="Yun M.H."/>
        </authorList>
    </citation>
    <scope>NUCLEOTIDE SEQUENCE</scope>
    <source>
        <strain evidence="1">20211129_DDA</strain>
        <tissue evidence="1">Liver</tissue>
    </source>
</reference>
<accession>A0AAV7V3I1</accession>
<evidence type="ECO:0000313" key="2">
    <source>
        <dbReference type="Proteomes" id="UP001066276"/>
    </source>
</evidence>
<dbReference type="AlphaFoldDB" id="A0AAV7V3I1"/>
<gene>
    <name evidence="1" type="ORF">NDU88_003810</name>
</gene>
<comment type="caution">
    <text evidence="1">The sequence shown here is derived from an EMBL/GenBank/DDBJ whole genome shotgun (WGS) entry which is preliminary data.</text>
</comment>
<protein>
    <submittedName>
        <fullName evidence="1">Uncharacterized protein</fullName>
    </submittedName>
</protein>
<dbReference type="EMBL" id="JANPWB010000004">
    <property type="protein sequence ID" value="KAJ1194522.1"/>
    <property type="molecule type" value="Genomic_DNA"/>
</dbReference>
<proteinExistence type="predicted"/>
<name>A0AAV7V3I1_PLEWA</name>